<organism evidence="1">
    <name type="scientific">uncultured Alphaproteobacteria bacterium</name>
    <dbReference type="NCBI Taxonomy" id="91750"/>
    <lineage>
        <taxon>Bacteria</taxon>
        <taxon>Pseudomonadati</taxon>
        <taxon>Pseudomonadota</taxon>
        <taxon>Alphaproteobacteria</taxon>
        <taxon>environmental samples</taxon>
    </lineage>
</organism>
<dbReference type="AlphaFoldDB" id="A0A212JM00"/>
<dbReference type="EMBL" id="FLUO01000001">
    <property type="protein sequence ID" value="SBW00456.1"/>
    <property type="molecule type" value="Genomic_DNA"/>
</dbReference>
<reference evidence="1" key="1">
    <citation type="submission" date="2016-04" db="EMBL/GenBank/DDBJ databases">
        <authorList>
            <person name="Evans L.H."/>
            <person name="Alamgir A."/>
            <person name="Owens N."/>
            <person name="Weber N.D."/>
            <person name="Virtaneva K."/>
            <person name="Barbian K."/>
            <person name="Babar A."/>
            <person name="Rosenke K."/>
        </authorList>
    </citation>
    <scope>NUCLEOTIDE SEQUENCE</scope>
    <source>
        <strain evidence="1">86</strain>
    </source>
</reference>
<accession>A0A212JM00</accession>
<name>A0A212JM00_9PROT</name>
<sequence length="433" mass="45026">MTPFSAAESRLIAIRAPWADQAAAFAPPPDDPAWAALAAARFAEAAALAQAEFAAEAMGALARLAGNPALAAELYALSPAPDARDLRNRAAAAIRGRDWSAAAADFAAGATRAGGDADWCREGLGLLLALAGRWRAVADLLGPPAEAEERGLGLHAHLCRIAAAHALGRDLGPDIRPGGRTPAPNAGAGDPGRTLGGDLIAFLACDPGYLHRYGFAALAAFAEAHAGAALSVHLHLYDGDADTAARAAHAADRLGLALALTGEAAPAETDVARRGAYYACARFCRLAEALPRYAAPAVALDADALVRRDLRPLVARVPAVGLATSPLSVPWNRHPAGFVVLRPGAAAQEFADRTAALIGDSLGRGRRLWFLDQWALLIAAEAHQVRRIPAAWTYDTGFGPHTWVWQASDSRKAGDPAYLAERNRLTAKAGIAP</sequence>
<gene>
    <name evidence="1" type="ORF">KL86APRO_11298</name>
</gene>
<protein>
    <submittedName>
        <fullName evidence="1">Uncharacterized protein</fullName>
    </submittedName>
</protein>
<proteinExistence type="predicted"/>
<evidence type="ECO:0000313" key="1">
    <source>
        <dbReference type="EMBL" id="SBW00456.1"/>
    </source>
</evidence>